<protein>
    <submittedName>
        <fullName evidence="1">Uncharacterized protein</fullName>
    </submittedName>
</protein>
<evidence type="ECO:0000313" key="1">
    <source>
        <dbReference type="EMBL" id="CAJ75060.1"/>
    </source>
</evidence>
<gene>
    <name evidence="2" type="ORF">KsCSTR_31650</name>
    <name evidence="1" type="ORF">kuste4298</name>
</gene>
<reference evidence="1" key="2">
    <citation type="submission" date="2006-01" db="EMBL/GenBank/DDBJ databases">
        <authorList>
            <person name="Genoscope"/>
        </authorList>
    </citation>
    <scope>NUCLEOTIDE SEQUENCE</scope>
</reference>
<accession>Q1Q4X0</accession>
<dbReference type="AlphaFoldDB" id="Q1Q4X0"/>
<dbReference type="EMBL" id="CT573071">
    <property type="protein sequence ID" value="CAJ75060.1"/>
    <property type="molecule type" value="Genomic_DNA"/>
</dbReference>
<reference evidence="1" key="1">
    <citation type="journal article" date="2006" name="Nature">
        <title>Deciphering the evolution and metabolism of an anammox bacterium from a community genome.</title>
        <authorList>
            <person name="Strous M."/>
            <person name="Pelletier E."/>
            <person name="Mangenot S."/>
            <person name="Rattei T."/>
            <person name="Lehner A."/>
            <person name="Taylor M.W."/>
            <person name="Horn M."/>
            <person name="Daims H."/>
            <person name="Bartol-Mavel D."/>
            <person name="Wincker P."/>
            <person name="Barbe V."/>
            <person name="Fonknechten N."/>
            <person name="Vallenet D."/>
            <person name="Segurens B."/>
            <person name="Schenowitz-Truong C."/>
            <person name="Medigue C."/>
            <person name="Collingro A."/>
            <person name="Snel B."/>
            <person name="Dutilh B.E."/>
            <person name="OpDenCamp H.J.M."/>
            <person name="vanDerDrift C."/>
            <person name="Cirpus I."/>
            <person name="vanDePas-Schoonen K.T."/>
            <person name="Harhangi H.R."/>
            <person name="vanNiftrik L."/>
            <person name="Schmid M."/>
            <person name="Keltjens J."/>
            <person name="vanDeVossenberg J."/>
            <person name="Kartal B."/>
            <person name="Meier H."/>
            <person name="Frishman D."/>
            <person name="Huynen M.A."/>
            <person name="Mewes H."/>
            <person name="Weissenbach J."/>
            <person name="Jetten M.S.M."/>
            <person name="Wagner M."/>
            <person name="LePaslier D."/>
        </authorList>
    </citation>
    <scope>NUCLEOTIDE SEQUENCE</scope>
</reference>
<evidence type="ECO:0000313" key="2">
    <source>
        <dbReference type="EMBL" id="QII12544.1"/>
    </source>
</evidence>
<reference evidence="2 3" key="3">
    <citation type="submission" date="2020-02" db="EMBL/GenBank/DDBJ databases">
        <title>Newly sequenced genome of strain CSTR1 showed variability in Candidatus Kuenenia stuttgartiensis genomes.</title>
        <authorList>
            <person name="Ding C."/>
            <person name="Adrian L."/>
        </authorList>
    </citation>
    <scope>NUCLEOTIDE SEQUENCE [LARGE SCALE GENOMIC DNA]</scope>
    <source>
        <strain evidence="2 3">CSTR1</strain>
    </source>
</reference>
<proteinExistence type="predicted"/>
<sequence length="93" mass="11116">MFTCQYHYKYFLNKLLFNTIICSTRFQLSRLTQNVFATFYRHQRDSPFYLISILLRRLFELIFAHDRAKIVRLTLIGGKLAKSGLLLVIHKCQ</sequence>
<dbReference type="Proteomes" id="UP000501926">
    <property type="component" value="Chromosome"/>
</dbReference>
<evidence type="ECO:0000313" key="3">
    <source>
        <dbReference type="Proteomes" id="UP000501926"/>
    </source>
</evidence>
<organism evidence="1">
    <name type="scientific">Kuenenia stuttgartiensis</name>
    <dbReference type="NCBI Taxonomy" id="174633"/>
    <lineage>
        <taxon>Bacteria</taxon>
        <taxon>Pseudomonadati</taxon>
        <taxon>Planctomycetota</taxon>
        <taxon>Candidatus Brocadiia</taxon>
        <taxon>Candidatus Brocadiales</taxon>
        <taxon>Candidatus Brocadiaceae</taxon>
        <taxon>Candidatus Kuenenia</taxon>
    </lineage>
</organism>
<dbReference type="EMBL" id="CP049055">
    <property type="protein sequence ID" value="QII12544.1"/>
    <property type="molecule type" value="Genomic_DNA"/>
</dbReference>
<name>Q1Q4X0_KUEST</name>